<evidence type="ECO:0000313" key="4">
    <source>
        <dbReference type="Proteomes" id="UP000694865"/>
    </source>
</evidence>
<evidence type="ECO:0000256" key="2">
    <source>
        <dbReference type="SAM" id="MobiDB-lite"/>
    </source>
</evidence>
<dbReference type="PROSITE" id="PS51253">
    <property type="entry name" value="HTH_CENPB"/>
    <property type="match status" value="1"/>
</dbReference>
<sequence length="204" mass="23376">MDCPPIPRTWLLAPLPKKPEKRPVGRPSKKTRLDDDTNVSTTDVTSNDHTLQTAQIRTTPSTLQSPATKKRGVYKRYSIQKRKCVLEKASVIGFNAAARLYNIPPSTLKTWKKYTFDSARLTKAGRRIGSGRNISYPREMDEQILAWVLEQRDLKLPVTIDAIRIYALQLVRPVQPDFKASKGWCQQFMQRHDLVLRSKTCLQI</sequence>
<protein>
    <submittedName>
        <fullName evidence="5">Pogo transposable element with KRAB domain-like</fullName>
    </submittedName>
</protein>
<dbReference type="SUPFAM" id="SSF46689">
    <property type="entry name" value="Homeodomain-like"/>
    <property type="match status" value="1"/>
</dbReference>
<gene>
    <name evidence="5" type="primary">LOC102804767</name>
</gene>
<feature type="region of interest" description="Disordered" evidence="2">
    <location>
        <begin position="11"/>
        <end position="47"/>
    </location>
</feature>
<feature type="compositionally biased region" description="Low complexity" evidence="2">
    <location>
        <begin position="38"/>
        <end position="47"/>
    </location>
</feature>
<accession>A0ABM0MX84</accession>
<evidence type="ECO:0000259" key="3">
    <source>
        <dbReference type="PROSITE" id="PS51253"/>
    </source>
</evidence>
<keyword evidence="4" id="KW-1185">Reference proteome</keyword>
<feature type="domain" description="HTH CENPB-type" evidence="3">
    <location>
        <begin position="128"/>
        <end position="198"/>
    </location>
</feature>
<name>A0ABM0MX84_SACKO</name>
<dbReference type="Pfam" id="PF03221">
    <property type="entry name" value="HTH_Tnp_Tc5"/>
    <property type="match status" value="1"/>
</dbReference>
<dbReference type="InterPro" id="IPR009057">
    <property type="entry name" value="Homeodomain-like_sf"/>
</dbReference>
<evidence type="ECO:0000313" key="5">
    <source>
        <dbReference type="RefSeq" id="XP_006824625.1"/>
    </source>
</evidence>
<dbReference type="RefSeq" id="XP_006824625.1">
    <property type="nucleotide sequence ID" value="XM_006824562.1"/>
</dbReference>
<organism evidence="4 5">
    <name type="scientific">Saccoglossus kowalevskii</name>
    <name type="common">Acorn worm</name>
    <dbReference type="NCBI Taxonomy" id="10224"/>
    <lineage>
        <taxon>Eukaryota</taxon>
        <taxon>Metazoa</taxon>
        <taxon>Hemichordata</taxon>
        <taxon>Enteropneusta</taxon>
        <taxon>Harrimaniidae</taxon>
        <taxon>Saccoglossus</taxon>
    </lineage>
</organism>
<keyword evidence="1" id="KW-0238">DNA-binding</keyword>
<dbReference type="SMART" id="SM00674">
    <property type="entry name" value="CENPB"/>
    <property type="match status" value="1"/>
</dbReference>
<proteinExistence type="predicted"/>
<dbReference type="InterPro" id="IPR006600">
    <property type="entry name" value="HTH_CenpB_DNA-bd_dom"/>
</dbReference>
<dbReference type="Gene3D" id="1.10.10.60">
    <property type="entry name" value="Homeodomain-like"/>
    <property type="match status" value="1"/>
</dbReference>
<evidence type="ECO:0000256" key="1">
    <source>
        <dbReference type="ARBA" id="ARBA00023125"/>
    </source>
</evidence>
<dbReference type="GeneID" id="102804767"/>
<reference evidence="5" key="1">
    <citation type="submission" date="2025-08" db="UniProtKB">
        <authorList>
            <consortium name="RefSeq"/>
        </authorList>
    </citation>
    <scope>IDENTIFICATION</scope>
    <source>
        <tissue evidence="5">Testes</tissue>
    </source>
</reference>
<dbReference type="Proteomes" id="UP000694865">
    <property type="component" value="Unplaced"/>
</dbReference>